<dbReference type="Gene3D" id="1.10.357.10">
    <property type="entry name" value="Tetracycline Repressor, domain 2"/>
    <property type="match status" value="1"/>
</dbReference>
<dbReference type="KEGG" id="blag:BLTE_18080"/>
<evidence type="ECO:0000256" key="2">
    <source>
        <dbReference type="ARBA" id="ARBA00023125"/>
    </source>
</evidence>
<organism evidence="6 7">
    <name type="scientific">Blastochloris tepida</name>
    <dbReference type="NCBI Taxonomy" id="2233851"/>
    <lineage>
        <taxon>Bacteria</taxon>
        <taxon>Pseudomonadati</taxon>
        <taxon>Pseudomonadota</taxon>
        <taxon>Alphaproteobacteria</taxon>
        <taxon>Hyphomicrobiales</taxon>
        <taxon>Blastochloridaceae</taxon>
        <taxon>Blastochloris</taxon>
    </lineage>
</organism>
<dbReference type="Pfam" id="PF16859">
    <property type="entry name" value="TetR_C_11"/>
    <property type="match status" value="1"/>
</dbReference>
<accession>A0A348G0P0</accession>
<dbReference type="InterPro" id="IPR036271">
    <property type="entry name" value="Tet_transcr_reg_TetR-rel_C_sf"/>
</dbReference>
<dbReference type="GO" id="GO:0000976">
    <property type="term" value="F:transcription cis-regulatory region binding"/>
    <property type="evidence" value="ECO:0007669"/>
    <property type="project" value="TreeGrafter"/>
</dbReference>
<name>A0A348G0P0_9HYPH</name>
<dbReference type="RefSeq" id="WP_126399504.1">
    <property type="nucleotide sequence ID" value="NZ_AP018907.1"/>
</dbReference>
<dbReference type="EMBL" id="AP018907">
    <property type="protein sequence ID" value="BBF93123.1"/>
    <property type="molecule type" value="Genomic_DNA"/>
</dbReference>
<dbReference type="Gene3D" id="1.10.10.60">
    <property type="entry name" value="Homeodomain-like"/>
    <property type="match status" value="1"/>
</dbReference>
<dbReference type="SUPFAM" id="SSF48498">
    <property type="entry name" value="Tetracyclin repressor-like, C-terminal domain"/>
    <property type="match status" value="1"/>
</dbReference>
<evidence type="ECO:0000313" key="7">
    <source>
        <dbReference type="Proteomes" id="UP000266934"/>
    </source>
</evidence>
<gene>
    <name evidence="6" type="ORF">BLTE_18080</name>
</gene>
<keyword evidence="1" id="KW-0805">Transcription regulation</keyword>
<dbReference type="InterPro" id="IPR001647">
    <property type="entry name" value="HTH_TetR"/>
</dbReference>
<reference evidence="6 7" key="1">
    <citation type="submission" date="2018-08" db="EMBL/GenBank/DDBJ databases">
        <title>Complete genome sequencing of Blastochloris tepida GI.</title>
        <authorList>
            <person name="Tsukatani Y."/>
            <person name="Mori H."/>
        </authorList>
    </citation>
    <scope>NUCLEOTIDE SEQUENCE [LARGE SCALE GENOMIC DNA]</scope>
    <source>
        <strain evidence="6 7">GI</strain>
    </source>
</reference>
<dbReference type="InterPro" id="IPR050109">
    <property type="entry name" value="HTH-type_TetR-like_transc_reg"/>
</dbReference>
<dbReference type="PANTHER" id="PTHR30055">
    <property type="entry name" value="HTH-TYPE TRANSCRIPTIONAL REGULATOR RUTR"/>
    <property type="match status" value="1"/>
</dbReference>
<sequence>MADSAEPPKLRRSIGARRNPATEAAILAAARDLIAERGYAGFSIEEVARRAGAGKPTIYRWWPTKADLFLTIYRAEKASTIVIPGRGDLVLDLTDYTLALWRFWRTNPAGVAFRALVAEAQADAQALVLLRDRFLPERRVPMRALLTAAAERGEISPDDIDRRVTLWIAFIWYRLLTATLAEDRDEVAAYMRLIVGRIEPR</sequence>
<evidence type="ECO:0000256" key="1">
    <source>
        <dbReference type="ARBA" id="ARBA00023015"/>
    </source>
</evidence>
<dbReference type="OrthoDB" id="9796019at2"/>
<dbReference type="PROSITE" id="PS50977">
    <property type="entry name" value="HTH_TETR_2"/>
    <property type="match status" value="1"/>
</dbReference>
<dbReference type="Proteomes" id="UP000266934">
    <property type="component" value="Chromosome"/>
</dbReference>
<dbReference type="GO" id="GO:0003700">
    <property type="term" value="F:DNA-binding transcription factor activity"/>
    <property type="evidence" value="ECO:0007669"/>
    <property type="project" value="TreeGrafter"/>
</dbReference>
<dbReference type="AlphaFoldDB" id="A0A348G0P0"/>
<evidence type="ECO:0000313" key="6">
    <source>
        <dbReference type="EMBL" id="BBF93123.1"/>
    </source>
</evidence>
<dbReference type="SUPFAM" id="SSF46689">
    <property type="entry name" value="Homeodomain-like"/>
    <property type="match status" value="1"/>
</dbReference>
<feature type="domain" description="HTH tetR-type" evidence="5">
    <location>
        <begin position="20"/>
        <end position="80"/>
    </location>
</feature>
<protein>
    <submittedName>
        <fullName evidence="6">TetR family transcriptional regulator</fullName>
    </submittedName>
</protein>
<keyword evidence="2 4" id="KW-0238">DNA-binding</keyword>
<dbReference type="PRINTS" id="PR00455">
    <property type="entry name" value="HTHTETR"/>
</dbReference>
<keyword evidence="3" id="KW-0804">Transcription</keyword>
<evidence type="ECO:0000259" key="5">
    <source>
        <dbReference type="PROSITE" id="PS50977"/>
    </source>
</evidence>
<dbReference type="PANTHER" id="PTHR30055:SF148">
    <property type="entry name" value="TETR-FAMILY TRANSCRIPTIONAL REGULATOR"/>
    <property type="match status" value="1"/>
</dbReference>
<proteinExistence type="predicted"/>
<keyword evidence="7" id="KW-1185">Reference proteome</keyword>
<dbReference type="InterPro" id="IPR011075">
    <property type="entry name" value="TetR_C"/>
</dbReference>
<feature type="DNA-binding region" description="H-T-H motif" evidence="4">
    <location>
        <begin position="43"/>
        <end position="62"/>
    </location>
</feature>
<dbReference type="Pfam" id="PF00440">
    <property type="entry name" value="TetR_N"/>
    <property type="match status" value="1"/>
</dbReference>
<evidence type="ECO:0000256" key="3">
    <source>
        <dbReference type="ARBA" id="ARBA00023163"/>
    </source>
</evidence>
<evidence type="ECO:0000256" key="4">
    <source>
        <dbReference type="PROSITE-ProRule" id="PRU00335"/>
    </source>
</evidence>
<dbReference type="InterPro" id="IPR009057">
    <property type="entry name" value="Homeodomain-like_sf"/>
</dbReference>